<dbReference type="Proteomes" id="UP000238442">
    <property type="component" value="Chromosome"/>
</dbReference>
<dbReference type="RefSeq" id="WP_105216020.1">
    <property type="nucleotide sequence ID" value="NZ_CP027062.1"/>
</dbReference>
<evidence type="ECO:0000313" key="3">
    <source>
        <dbReference type="Proteomes" id="UP000238442"/>
    </source>
</evidence>
<protein>
    <submittedName>
        <fullName evidence="2">Uncharacterized protein</fullName>
    </submittedName>
</protein>
<keyword evidence="3" id="KW-1185">Reference proteome</keyword>
<accession>A0A2S0HW29</accession>
<dbReference type="AlphaFoldDB" id="A0A2S0HW29"/>
<proteinExistence type="predicted"/>
<feature type="region of interest" description="Disordered" evidence="1">
    <location>
        <begin position="122"/>
        <end position="143"/>
    </location>
</feature>
<organism evidence="2 3">
    <name type="scientific">Pukyongia salina</name>
    <dbReference type="NCBI Taxonomy" id="2094025"/>
    <lineage>
        <taxon>Bacteria</taxon>
        <taxon>Pseudomonadati</taxon>
        <taxon>Bacteroidota</taxon>
        <taxon>Flavobacteriia</taxon>
        <taxon>Flavobacteriales</taxon>
        <taxon>Flavobacteriaceae</taxon>
        <taxon>Pukyongia</taxon>
    </lineage>
</organism>
<dbReference type="PROSITE" id="PS51257">
    <property type="entry name" value="PROKAR_LIPOPROTEIN"/>
    <property type="match status" value="1"/>
</dbReference>
<sequence length="233" mass="26041">MKIDYSYRAFLLTSLIFGCLFLILYSAKLGAGFPVDDSSYDVEYTDEITIPEEELAQLTAAEKLNIETNKAFNEAEKFISELETSENQIDETLAALDEAINDSEFVSEEGIRKAREKIKETRETALKKKKKKKRESGSGNRNTTISFDLVNRGGMYIPNPVYTCDRGGIVVIDIQVNALGKVTKTHFNKRASTTQNGCLVESAIMYAEKARFTTAPSVENQKGTITYNFPGQQ</sequence>
<dbReference type="EMBL" id="CP027062">
    <property type="protein sequence ID" value="AVI50869.1"/>
    <property type="molecule type" value="Genomic_DNA"/>
</dbReference>
<name>A0A2S0HW29_9FLAO</name>
<gene>
    <name evidence="2" type="ORF">C5O00_06655</name>
</gene>
<evidence type="ECO:0000313" key="2">
    <source>
        <dbReference type="EMBL" id="AVI50869.1"/>
    </source>
</evidence>
<evidence type="ECO:0000256" key="1">
    <source>
        <dbReference type="SAM" id="MobiDB-lite"/>
    </source>
</evidence>
<reference evidence="2 3" key="1">
    <citation type="submission" date="2018-02" db="EMBL/GenBank/DDBJ databases">
        <title>Genomic analysis of the strain RR4-38 isolated from a seawater recirculating aquaculture system.</title>
        <authorList>
            <person name="Kim Y.-S."/>
            <person name="Jang Y.H."/>
            <person name="Kim K.-H."/>
        </authorList>
    </citation>
    <scope>NUCLEOTIDE SEQUENCE [LARGE SCALE GENOMIC DNA]</scope>
    <source>
        <strain evidence="2 3">RR4-38</strain>
    </source>
</reference>
<dbReference type="OrthoDB" id="9786892at2"/>
<dbReference type="KEGG" id="aue:C5O00_06655"/>